<organism evidence="2 3">
    <name type="scientific">Trichoderma asperellum (strain ATCC 204424 / CBS 433.97 / NBRC 101777)</name>
    <dbReference type="NCBI Taxonomy" id="1042311"/>
    <lineage>
        <taxon>Eukaryota</taxon>
        <taxon>Fungi</taxon>
        <taxon>Dikarya</taxon>
        <taxon>Ascomycota</taxon>
        <taxon>Pezizomycotina</taxon>
        <taxon>Sordariomycetes</taxon>
        <taxon>Hypocreomycetidae</taxon>
        <taxon>Hypocreales</taxon>
        <taxon>Hypocreaceae</taxon>
        <taxon>Trichoderma</taxon>
    </lineage>
</organism>
<evidence type="ECO:0000313" key="3">
    <source>
        <dbReference type="Proteomes" id="UP000240493"/>
    </source>
</evidence>
<evidence type="ECO:0000313" key="2">
    <source>
        <dbReference type="EMBL" id="PTB36320.1"/>
    </source>
</evidence>
<proteinExistence type="predicted"/>
<name>A0A2T3YUR6_TRIA4</name>
<gene>
    <name evidence="2" type="ORF">M441DRAFT_275649</name>
</gene>
<keyword evidence="1" id="KW-1133">Transmembrane helix</keyword>
<accession>A0A2T3YUR6</accession>
<keyword evidence="3" id="KW-1185">Reference proteome</keyword>
<feature type="transmembrane region" description="Helical" evidence="1">
    <location>
        <begin position="21"/>
        <end position="38"/>
    </location>
</feature>
<dbReference type="AlphaFoldDB" id="A0A2T3YUR6"/>
<keyword evidence="1" id="KW-0472">Membrane</keyword>
<protein>
    <submittedName>
        <fullName evidence="2">Uncharacterized protein</fullName>
    </submittedName>
</protein>
<sequence length="94" mass="11076">MVPFIHTYLKLSATFYKYWDCFSLALLDGCALLAIYPVSFRNAVIKVSWQLMAYLLMDGYFYFSSSRRHRRISALFAHSYSVPSLHRYLTRTCN</sequence>
<dbReference type="EMBL" id="KZ679270">
    <property type="protein sequence ID" value="PTB36320.1"/>
    <property type="molecule type" value="Genomic_DNA"/>
</dbReference>
<feature type="transmembrane region" description="Helical" evidence="1">
    <location>
        <begin position="44"/>
        <end position="63"/>
    </location>
</feature>
<evidence type="ECO:0000256" key="1">
    <source>
        <dbReference type="SAM" id="Phobius"/>
    </source>
</evidence>
<keyword evidence="1" id="KW-0812">Transmembrane</keyword>
<dbReference type="Proteomes" id="UP000240493">
    <property type="component" value="Unassembled WGS sequence"/>
</dbReference>
<reference evidence="2 3" key="1">
    <citation type="submission" date="2016-07" db="EMBL/GenBank/DDBJ databases">
        <title>Multiple horizontal gene transfer events from other fungi enriched the ability of initially mycotrophic Trichoderma (Ascomycota) to feed on dead plant biomass.</title>
        <authorList>
            <consortium name="DOE Joint Genome Institute"/>
            <person name="Aerts A."/>
            <person name="Atanasova L."/>
            <person name="Chenthamara K."/>
            <person name="Zhang J."/>
            <person name="Grujic M."/>
            <person name="Henrissat B."/>
            <person name="Kuo A."/>
            <person name="Salamov A."/>
            <person name="Lipzen A."/>
            <person name="Labutti K."/>
            <person name="Barry K."/>
            <person name="Miao Y."/>
            <person name="Rahimi M.J."/>
            <person name="Shen Q."/>
            <person name="Grigoriev I.V."/>
            <person name="Kubicek C.P."/>
            <person name="Druzhinina I.S."/>
        </authorList>
    </citation>
    <scope>NUCLEOTIDE SEQUENCE [LARGE SCALE GENOMIC DNA]</scope>
    <source>
        <strain evidence="2 3">CBS 433.97</strain>
    </source>
</reference>